<organism evidence="1">
    <name type="scientific">marine sediment metagenome</name>
    <dbReference type="NCBI Taxonomy" id="412755"/>
    <lineage>
        <taxon>unclassified sequences</taxon>
        <taxon>metagenomes</taxon>
        <taxon>ecological metagenomes</taxon>
    </lineage>
</organism>
<dbReference type="AlphaFoldDB" id="A0A0F8XJT5"/>
<name>A0A0F8XJT5_9ZZZZ</name>
<accession>A0A0F8XJT5</accession>
<gene>
    <name evidence="1" type="ORF">LCGC14_2936800</name>
</gene>
<reference evidence="1" key="1">
    <citation type="journal article" date="2015" name="Nature">
        <title>Complex archaea that bridge the gap between prokaryotes and eukaryotes.</title>
        <authorList>
            <person name="Spang A."/>
            <person name="Saw J.H."/>
            <person name="Jorgensen S.L."/>
            <person name="Zaremba-Niedzwiedzka K."/>
            <person name="Martijn J."/>
            <person name="Lind A.E."/>
            <person name="van Eijk R."/>
            <person name="Schleper C."/>
            <person name="Guy L."/>
            <person name="Ettema T.J."/>
        </authorList>
    </citation>
    <scope>NUCLEOTIDE SEQUENCE</scope>
</reference>
<dbReference type="EMBL" id="LAZR01058787">
    <property type="protein sequence ID" value="KKK69163.1"/>
    <property type="molecule type" value="Genomic_DNA"/>
</dbReference>
<evidence type="ECO:0000313" key="1">
    <source>
        <dbReference type="EMBL" id="KKK69163.1"/>
    </source>
</evidence>
<protein>
    <submittedName>
        <fullName evidence="1">Uncharacterized protein</fullName>
    </submittedName>
</protein>
<comment type="caution">
    <text evidence="1">The sequence shown here is derived from an EMBL/GenBank/DDBJ whole genome shotgun (WGS) entry which is preliminary data.</text>
</comment>
<proteinExistence type="predicted"/>
<sequence>MAKPEVRYEDVRQGPTWTLKPDKAKQQIRVEVNFDGVTDRYRLREEDLRYEDLRYDVPKDVWERMLMRLK</sequence>